<feature type="domain" description="BHLH" evidence="1">
    <location>
        <begin position="5"/>
        <end position="68"/>
    </location>
</feature>
<protein>
    <recommendedName>
        <fullName evidence="1">BHLH domain-containing protein</fullName>
    </recommendedName>
</protein>
<name>A0AAV9XTV9_9PEZI</name>
<dbReference type="Gene3D" id="4.10.280.10">
    <property type="entry name" value="Helix-loop-helix DNA-binding domain"/>
    <property type="match status" value="1"/>
</dbReference>
<dbReference type="SUPFAM" id="SSF47459">
    <property type="entry name" value="HLH, helix-loop-helix DNA-binding domain"/>
    <property type="match status" value="1"/>
</dbReference>
<keyword evidence="3" id="KW-1185">Reference proteome</keyword>
<dbReference type="GO" id="GO:0046983">
    <property type="term" value="F:protein dimerization activity"/>
    <property type="evidence" value="ECO:0007669"/>
    <property type="project" value="InterPro"/>
</dbReference>
<evidence type="ECO:0000313" key="2">
    <source>
        <dbReference type="EMBL" id="KAK6544896.1"/>
    </source>
</evidence>
<evidence type="ECO:0000259" key="1">
    <source>
        <dbReference type="PROSITE" id="PS50888"/>
    </source>
</evidence>
<dbReference type="Pfam" id="PF00010">
    <property type="entry name" value="HLH"/>
    <property type="match status" value="1"/>
</dbReference>
<organism evidence="2 3">
    <name type="scientific">Orbilia ellipsospora</name>
    <dbReference type="NCBI Taxonomy" id="2528407"/>
    <lineage>
        <taxon>Eukaryota</taxon>
        <taxon>Fungi</taxon>
        <taxon>Dikarya</taxon>
        <taxon>Ascomycota</taxon>
        <taxon>Pezizomycotina</taxon>
        <taxon>Orbiliomycetes</taxon>
        <taxon>Orbiliales</taxon>
        <taxon>Orbiliaceae</taxon>
        <taxon>Orbilia</taxon>
    </lineage>
</organism>
<dbReference type="PROSITE" id="PS50888">
    <property type="entry name" value="BHLH"/>
    <property type="match status" value="1"/>
</dbReference>
<evidence type="ECO:0000313" key="3">
    <source>
        <dbReference type="Proteomes" id="UP001365542"/>
    </source>
</evidence>
<accession>A0AAV9XTV9</accession>
<dbReference type="EMBL" id="JAVHJO010000001">
    <property type="protein sequence ID" value="KAK6544896.1"/>
    <property type="molecule type" value="Genomic_DNA"/>
</dbReference>
<dbReference type="InterPro" id="IPR011598">
    <property type="entry name" value="bHLH_dom"/>
</dbReference>
<sequence length="103" mass="11721">MSRQAKRAAHSSVERRYRENLNIRILELRDGLANASKADSLNLVSASASSSCKKADVLDDVLNYISQSQDEKTAMKNEINFLMMRIKILEDLILKQKNGMKMF</sequence>
<dbReference type="AlphaFoldDB" id="A0AAV9XTV9"/>
<gene>
    <name evidence="2" type="ORF">TWF694_001575</name>
</gene>
<dbReference type="SMART" id="SM00353">
    <property type="entry name" value="HLH"/>
    <property type="match status" value="1"/>
</dbReference>
<proteinExistence type="predicted"/>
<dbReference type="InterPro" id="IPR036638">
    <property type="entry name" value="HLH_DNA-bd_sf"/>
</dbReference>
<comment type="caution">
    <text evidence="2">The sequence shown here is derived from an EMBL/GenBank/DDBJ whole genome shotgun (WGS) entry which is preliminary data.</text>
</comment>
<dbReference type="Proteomes" id="UP001365542">
    <property type="component" value="Unassembled WGS sequence"/>
</dbReference>
<reference evidence="2 3" key="1">
    <citation type="submission" date="2019-10" db="EMBL/GenBank/DDBJ databases">
        <authorList>
            <person name="Palmer J.M."/>
        </authorList>
    </citation>
    <scope>NUCLEOTIDE SEQUENCE [LARGE SCALE GENOMIC DNA]</scope>
    <source>
        <strain evidence="2 3">TWF694</strain>
    </source>
</reference>